<organism evidence="4 5">
    <name type="scientific">Candidatus Wildermuthbacteria bacterium GWA2_46_15</name>
    <dbReference type="NCBI Taxonomy" id="1802443"/>
    <lineage>
        <taxon>Bacteria</taxon>
        <taxon>Candidatus Wildermuthiibacteriota</taxon>
    </lineage>
</organism>
<dbReference type="Gene3D" id="1.25.40.10">
    <property type="entry name" value="Tetratricopeptide repeat domain"/>
    <property type="match status" value="4"/>
</dbReference>
<protein>
    <submittedName>
        <fullName evidence="4">Uncharacterized protein</fullName>
    </submittedName>
</protein>
<dbReference type="PANTHER" id="PTHR44858:SF1">
    <property type="entry name" value="UDP-N-ACETYLGLUCOSAMINE--PEPTIDE N-ACETYLGLUCOSAMINYLTRANSFERASE SPINDLY-RELATED"/>
    <property type="match status" value="1"/>
</dbReference>
<gene>
    <name evidence="4" type="ORF">A2117_01450</name>
</gene>
<dbReference type="EMBL" id="MHTO01000004">
    <property type="protein sequence ID" value="OHA62761.1"/>
    <property type="molecule type" value="Genomic_DNA"/>
</dbReference>
<feature type="repeat" description="TPR" evidence="3">
    <location>
        <begin position="264"/>
        <end position="297"/>
    </location>
</feature>
<dbReference type="Proteomes" id="UP000179245">
    <property type="component" value="Unassembled WGS sequence"/>
</dbReference>
<evidence type="ECO:0000256" key="2">
    <source>
        <dbReference type="ARBA" id="ARBA00022803"/>
    </source>
</evidence>
<sequence length="433" mass="48914">MRIFLVCLLKLITGLPGRLYRWALGSVITYAANLLTLLTFKKAALRLHSAAIRLAPACWRRYYHRAEFLFLHQDCMVEALEDVEVAFSLTKKNPNLYKLRAVIYMALGEHAKAMDDFTELNRTWPGRCEMRYLRGLCLQLLGRPVSALTDFEADLGRNPVSLDSLQGKAECLLSDDRFKEAAETAAWGLKLKPDHEELLTAAVRAHLGLGKAGEALQFANRLIPASNCAAYAYNLRANALEARDETERALKDREQAVKLDPKSPAYWNQLGILYGKVDKPKAAVKCLNKAIKLDPDVAALHLNRGMALEEEGDLIGALADYDAAVRMDDRDPDNYYFRARALLEFDRPDDSERDLDLAIKLTDQDPHCFFLRGKVYEKKKELAKAIQDYTRAIDLDPKCAPAYERRGAVYFDLGDKERARADSTKARQLEGKK</sequence>
<evidence type="ECO:0000256" key="3">
    <source>
        <dbReference type="PROSITE-ProRule" id="PRU00339"/>
    </source>
</evidence>
<dbReference type="STRING" id="1802443.A2117_01450"/>
<dbReference type="SMART" id="SM00028">
    <property type="entry name" value="TPR"/>
    <property type="match status" value="9"/>
</dbReference>
<proteinExistence type="predicted"/>
<evidence type="ECO:0000313" key="5">
    <source>
        <dbReference type="Proteomes" id="UP000179245"/>
    </source>
</evidence>
<dbReference type="Pfam" id="PF13414">
    <property type="entry name" value="TPR_11"/>
    <property type="match status" value="1"/>
</dbReference>
<dbReference type="Pfam" id="PF13432">
    <property type="entry name" value="TPR_16"/>
    <property type="match status" value="1"/>
</dbReference>
<dbReference type="InterPro" id="IPR011990">
    <property type="entry name" value="TPR-like_helical_dom_sf"/>
</dbReference>
<dbReference type="InterPro" id="IPR019734">
    <property type="entry name" value="TPR_rpt"/>
</dbReference>
<keyword evidence="2 3" id="KW-0802">TPR repeat</keyword>
<dbReference type="SUPFAM" id="SSF48452">
    <property type="entry name" value="TPR-like"/>
    <property type="match status" value="2"/>
</dbReference>
<feature type="repeat" description="TPR" evidence="3">
    <location>
        <begin position="366"/>
        <end position="399"/>
    </location>
</feature>
<evidence type="ECO:0000256" key="1">
    <source>
        <dbReference type="ARBA" id="ARBA00022737"/>
    </source>
</evidence>
<evidence type="ECO:0000313" key="4">
    <source>
        <dbReference type="EMBL" id="OHA62761.1"/>
    </source>
</evidence>
<dbReference type="InterPro" id="IPR050498">
    <property type="entry name" value="Ycf3"/>
</dbReference>
<feature type="repeat" description="TPR" evidence="3">
    <location>
        <begin position="230"/>
        <end position="263"/>
    </location>
</feature>
<dbReference type="AlphaFoldDB" id="A0A1G2QS86"/>
<dbReference type="PROSITE" id="PS50005">
    <property type="entry name" value="TPR"/>
    <property type="match status" value="3"/>
</dbReference>
<comment type="caution">
    <text evidence="4">The sequence shown here is derived from an EMBL/GenBank/DDBJ whole genome shotgun (WGS) entry which is preliminary data.</text>
</comment>
<name>A0A1G2QS86_9BACT</name>
<dbReference type="PANTHER" id="PTHR44858">
    <property type="entry name" value="TETRATRICOPEPTIDE REPEAT PROTEIN 6"/>
    <property type="match status" value="1"/>
</dbReference>
<keyword evidence="1" id="KW-0677">Repeat</keyword>
<accession>A0A1G2QS86</accession>
<reference evidence="4 5" key="1">
    <citation type="journal article" date="2016" name="Nat. Commun.">
        <title>Thousands of microbial genomes shed light on interconnected biogeochemical processes in an aquifer system.</title>
        <authorList>
            <person name="Anantharaman K."/>
            <person name="Brown C.T."/>
            <person name="Hug L.A."/>
            <person name="Sharon I."/>
            <person name="Castelle C.J."/>
            <person name="Probst A.J."/>
            <person name="Thomas B.C."/>
            <person name="Singh A."/>
            <person name="Wilkins M.J."/>
            <person name="Karaoz U."/>
            <person name="Brodie E.L."/>
            <person name="Williams K.H."/>
            <person name="Hubbard S.S."/>
            <person name="Banfield J.F."/>
        </authorList>
    </citation>
    <scope>NUCLEOTIDE SEQUENCE [LARGE SCALE GENOMIC DNA]</scope>
</reference>